<dbReference type="PANTHER" id="PTHR37844:SF1">
    <property type="entry name" value="CALCINEURIN-LIKE PHOSPHOESTERASE DOMAIN-CONTAINING PROTEIN"/>
    <property type="match status" value="1"/>
</dbReference>
<reference evidence="2" key="1">
    <citation type="journal article" date="2020" name="Nature">
        <title>Giant virus diversity and host interactions through global metagenomics.</title>
        <authorList>
            <person name="Schulz F."/>
            <person name="Roux S."/>
            <person name="Paez-Espino D."/>
            <person name="Jungbluth S."/>
            <person name="Walsh D.A."/>
            <person name="Denef V.J."/>
            <person name="McMahon K.D."/>
            <person name="Konstantinidis K.T."/>
            <person name="Eloe-Fadrosh E.A."/>
            <person name="Kyrpides N.C."/>
            <person name="Woyke T."/>
        </authorList>
    </citation>
    <scope>NUCLEOTIDE SEQUENCE</scope>
    <source>
        <strain evidence="2">GVMAG-M-3300014204-73</strain>
    </source>
</reference>
<dbReference type="Gene3D" id="3.60.21.10">
    <property type="match status" value="1"/>
</dbReference>
<protein>
    <recommendedName>
        <fullName evidence="1">Calcineurin-like phosphoesterase domain-containing protein</fullName>
    </recommendedName>
</protein>
<organism evidence="2">
    <name type="scientific">viral metagenome</name>
    <dbReference type="NCBI Taxonomy" id="1070528"/>
    <lineage>
        <taxon>unclassified sequences</taxon>
        <taxon>metagenomes</taxon>
        <taxon>organismal metagenomes</taxon>
    </lineage>
</organism>
<proteinExistence type="predicted"/>
<dbReference type="AlphaFoldDB" id="A0A6C0BKZ3"/>
<evidence type="ECO:0000259" key="1">
    <source>
        <dbReference type="Pfam" id="PF00149"/>
    </source>
</evidence>
<accession>A0A6C0BKZ3</accession>
<name>A0A6C0BKZ3_9ZZZZ</name>
<dbReference type="Pfam" id="PF00149">
    <property type="entry name" value="Metallophos"/>
    <property type="match status" value="1"/>
</dbReference>
<dbReference type="PANTHER" id="PTHR37844">
    <property type="entry name" value="SER/THR PROTEIN PHOSPHATASE SUPERFAMILY (AFU_ORTHOLOGUE AFUA_1G14840)"/>
    <property type="match status" value="1"/>
</dbReference>
<evidence type="ECO:0000313" key="2">
    <source>
        <dbReference type="EMBL" id="QHS92692.1"/>
    </source>
</evidence>
<dbReference type="InterPro" id="IPR029052">
    <property type="entry name" value="Metallo-depent_PP-like"/>
</dbReference>
<dbReference type="EMBL" id="MN739186">
    <property type="protein sequence ID" value="QHS92692.1"/>
    <property type="molecule type" value="Genomic_DNA"/>
</dbReference>
<feature type="domain" description="Calcineurin-like phosphoesterase" evidence="1">
    <location>
        <begin position="10"/>
        <end position="231"/>
    </location>
</feature>
<sequence length="265" mass="31079">MPQDLSFQYFSDLHLEFYPILVNFDSFQITPCAPYLLLAGDLGNIFDSTYEEFLRYVSELYRYVFITTGNHEYYRRAQVSPARLESLEWMQCVDHHLREITSRLPNVVYLQDQMFIIPRTQVAVYGTTLWSRIASYETRDIIHNINDYHQIPRFTPSLSNQLFEHKSDTLRQALSDHPELIFVVMTHHLPSYQLIDSRYLDYPYNSEFASSLTWSDDPQIAAWVSGHTHTPCESGKYHVNPVGYPNENPSFDCNRVFHIQASSDQ</sequence>
<dbReference type="GO" id="GO:0016787">
    <property type="term" value="F:hydrolase activity"/>
    <property type="evidence" value="ECO:0007669"/>
    <property type="project" value="InterPro"/>
</dbReference>
<dbReference type="InterPro" id="IPR004843">
    <property type="entry name" value="Calcineurin-like_PHP"/>
</dbReference>
<dbReference type="SUPFAM" id="SSF56300">
    <property type="entry name" value="Metallo-dependent phosphatases"/>
    <property type="match status" value="1"/>
</dbReference>